<dbReference type="Gene3D" id="2.40.110.10">
    <property type="entry name" value="Butyryl-CoA Dehydrogenase, subunit A, domain 2"/>
    <property type="match status" value="1"/>
</dbReference>
<dbReference type="PROSITE" id="PS00073">
    <property type="entry name" value="ACYL_COA_DH_2"/>
    <property type="match status" value="1"/>
</dbReference>
<comment type="caution">
    <text evidence="10">The sequence shown here is derived from an EMBL/GenBank/DDBJ whole genome shotgun (WGS) entry which is preliminary data.</text>
</comment>
<evidence type="ECO:0000313" key="11">
    <source>
        <dbReference type="Proteomes" id="UP000239549"/>
    </source>
</evidence>
<name>A0A2L2XD81_9FIRM</name>
<evidence type="ECO:0000256" key="4">
    <source>
        <dbReference type="ARBA" id="ARBA00022827"/>
    </source>
</evidence>
<dbReference type="Gene3D" id="1.10.540.10">
    <property type="entry name" value="Acyl-CoA dehydrogenase/oxidase, N-terminal domain"/>
    <property type="match status" value="1"/>
</dbReference>
<dbReference type="SUPFAM" id="SSF47203">
    <property type="entry name" value="Acyl-CoA dehydrogenase C-terminal domain-like"/>
    <property type="match status" value="1"/>
</dbReference>
<dbReference type="Gene3D" id="1.20.140.10">
    <property type="entry name" value="Butyryl-CoA Dehydrogenase, subunit A, domain 3"/>
    <property type="match status" value="1"/>
</dbReference>
<evidence type="ECO:0000256" key="3">
    <source>
        <dbReference type="ARBA" id="ARBA00022630"/>
    </source>
</evidence>
<dbReference type="InterPro" id="IPR006089">
    <property type="entry name" value="Acyl-CoA_DH_CS"/>
</dbReference>
<keyword evidence="5 6" id="KW-0560">Oxidoreductase</keyword>
<dbReference type="PANTHER" id="PTHR43884">
    <property type="entry name" value="ACYL-COA DEHYDROGENASE"/>
    <property type="match status" value="1"/>
</dbReference>
<feature type="domain" description="Acyl-CoA dehydrogenase/oxidase C-terminal" evidence="7">
    <location>
        <begin position="265"/>
        <end position="413"/>
    </location>
</feature>
<dbReference type="Pfam" id="PF00441">
    <property type="entry name" value="Acyl-CoA_dh_1"/>
    <property type="match status" value="1"/>
</dbReference>
<keyword evidence="11" id="KW-1185">Reference proteome</keyword>
<dbReference type="InterPro" id="IPR036250">
    <property type="entry name" value="AcylCo_DH-like_C"/>
</dbReference>
<reference evidence="11" key="1">
    <citation type="submission" date="2018-02" db="EMBL/GenBank/DDBJ databases">
        <title>Genome sequence of Desulfocucumis palustris strain NAW-5.</title>
        <authorList>
            <person name="Watanabe M."/>
            <person name="Kojima H."/>
            <person name="Fukui M."/>
        </authorList>
    </citation>
    <scope>NUCLEOTIDE SEQUENCE [LARGE SCALE GENOMIC DNA]</scope>
    <source>
        <strain evidence="11">NAW-5</strain>
    </source>
</reference>
<dbReference type="PROSITE" id="PS00072">
    <property type="entry name" value="ACYL_COA_DH_1"/>
    <property type="match status" value="1"/>
</dbReference>
<dbReference type="InterPro" id="IPR009100">
    <property type="entry name" value="AcylCoA_DH/oxidase_NM_dom_sf"/>
</dbReference>
<dbReference type="CDD" id="cd01158">
    <property type="entry name" value="SCAD_SBCAD"/>
    <property type="match status" value="1"/>
</dbReference>
<evidence type="ECO:0000256" key="1">
    <source>
        <dbReference type="ARBA" id="ARBA00001974"/>
    </source>
</evidence>
<sequence length="415" mass="45355">MKTSRIPLAGELMAANIIFATFPNIRKDCQLKGEWHMDFDLTRDQKMIRDVVRDLARNVIVPRAQEIDRTGAFPVDIVGKLAELDLMGLPFPEQYGGAGGDYTSYCLAVEEISRACGSTGLTYEAHISLGCMPIYLFGTEEQKTKYLTRLCRGECLGSFGLTEPNAGSDAGGTQTTAVRDGDQWVINGSKCFITNAGYADFVTITAVTDKGRGKNGISSIIVPTGTAGFTVRASYEKMGLHGSNTTELFFEDVKVPLENLLGVEGEGFKQFLKVLDGGRIAIAAMSTGLAQASLDASIKYSRERTQFGQSISNFQAIQFKIADMAANVELARNMYLKAAWLRDNNRPYTREAAIAKLFASEMATRAALEAIQIHGGYGYIKEFSVERYLRDAKLCEIGEGTSEVQRLVIARSLGL</sequence>
<dbReference type="GO" id="GO:0003995">
    <property type="term" value="F:acyl-CoA dehydrogenase activity"/>
    <property type="evidence" value="ECO:0007669"/>
    <property type="project" value="InterPro"/>
</dbReference>
<dbReference type="InterPro" id="IPR006091">
    <property type="entry name" value="Acyl-CoA_Oxase/DH_mid-dom"/>
</dbReference>
<evidence type="ECO:0000256" key="6">
    <source>
        <dbReference type="RuleBase" id="RU362125"/>
    </source>
</evidence>
<evidence type="ECO:0000259" key="8">
    <source>
        <dbReference type="Pfam" id="PF02770"/>
    </source>
</evidence>
<dbReference type="InterPro" id="IPR046373">
    <property type="entry name" value="Acyl-CoA_Oxase/DH_mid-dom_sf"/>
</dbReference>
<dbReference type="PANTHER" id="PTHR43884:SF12">
    <property type="entry name" value="ISOVALERYL-COA DEHYDROGENASE, MITOCHONDRIAL-RELATED"/>
    <property type="match status" value="1"/>
</dbReference>
<feature type="domain" description="Acyl-CoA dehydrogenase/oxidase N-terminal" evidence="9">
    <location>
        <begin position="42"/>
        <end position="154"/>
    </location>
</feature>
<organism evidence="10 11">
    <name type="scientific">Desulfocucumis palustris</name>
    <dbReference type="NCBI Taxonomy" id="1898651"/>
    <lineage>
        <taxon>Bacteria</taxon>
        <taxon>Bacillati</taxon>
        <taxon>Bacillota</taxon>
        <taxon>Clostridia</taxon>
        <taxon>Eubacteriales</taxon>
        <taxon>Desulfocucumaceae</taxon>
        <taxon>Desulfocucumis</taxon>
    </lineage>
</organism>
<dbReference type="PIRSF" id="PIRSF016578">
    <property type="entry name" value="HsaA"/>
    <property type="match status" value="1"/>
</dbReference>
<protein>
    <submittedName>
        <fullName evidence="10">Butyryl-CoA dehydrogenase</fullName>
    </submittedName>
</protein>
<evidence type="ECO:0000259" key="9">
    <source>
        <dbReference type="Pfam" id="PF02771"/>
    </source>
</evidence>
<evidence type="ECO:0000313" key="10">
    <source>
        <dbReference type="EMBL" id="GBF34092.1"/>
    </source>
</evidence>
<comment type="cofactor">
    <cofactor evidence="1 6">
        <name>FAD</name>
        <dbReference type="ChEBI" id="CHEBI:57692"/>
    </cofactor>
</comment>
<keyword evidence="4 6" id="KW-0274">FAD</keyword>
<dbReference type="FunFam" id="1.10.540.10:FF:000002">
    <property type="entry name" value="Acyl-CoA dehydrogenase FadE19"/>
    <property type="match status" value="1"/>
</dbReference>
<evidence type="ECO:0000256" key="5">
    <source>
        <dbReference type="ARBA" id="ARBA00023002"/>
    </source>
</evidence>
<dbReference type="Proteomes" id="UP000239549">
    <property type="component" value="Unassembled WGS sequence"/>
</dbReference>
<dbReference type="AlphaFoldDB" id="A0A2L2XD81"/>
<dbReference type="Pfam" id="PF02771">
    <property type="entry name" value="Acyl-CoA_dh_N"/>
    <property type="match status" value="1"/>
</dbReference>
<keyword evidence="3 6" id="KW-0285">Flavoprotein</keyword>
<dbReference type="Pfam" id="PF02770">
    <property type="entry name" value="Acyl-CoA_dh_M"/>
    <property type="match status" value="1"/>
</dbReference>
<dbReference type="InterPro" id="IPR013786">
    <property type="entry name" value="AcylCoA_DH/ox_N"/>
</dbReference>
<evidence type="ECO:0000256" key="2">
    <source>
        <dbReference type="ARBA" id="ARBA00009347"/>
    </source>
</evidence>
<dbReference type="InterPro" id="IPR009075">
    <property type="entry name" value="AcylCo_DH/oxidase_C"/>
</dbReference>
<dbReference type="InterPro" id="IPR037069">
    <property type="entry name" value="AcylCoA_DH/ox_N_sf"/>
</dbReference>
<gene>
    <name evidence="10" type="ORF">DCCM_3204</name>
</gene>
<proteinExistence type="inferred from homology"/>
<dbReference type="FunFam" id="2.40.110.10:FF:000009">
    <property type="entry name" value="Acyl-CoA dehydrogenase"/>
    <property type="match status" value="1"/>
</dbReference>
<feature type="domain" description="Acyl-CoA oxidase/dehydrogenase middle" evidence="8">
    <location>
        <begin position="158"/>
        <end position="253"/>
    </location>
</feature>
<dbReference type="GO" id="GO:0050660">
    <property type="term" value="F:flavin adenine dinucleotide binding"/>
    <property type="evidence" value="ECO:0007669"/>
    <property type="project" value="InterPro"/>
</dbReference>
<dbReference type="EMBL" id="BFAV01000126">
    <property type="protein sequence ID" value="GBF34092.1"/>
    <property type="molecule type" value="Genomic_DNA"/>
</dbReference>
<evidence type="ECO:0000259" key="7">
    <source>
        <dbReference type="Pfam" id="PF00441"/>
    </source>
</evidence>
<comment type="similarity">
    <text evidence="2 6">Belongs to the acyl-CoA dehydrogenase family.</text>
</comment>
<accession>A0A2L2XD81</accession>
<dbReference type="FunFam" id="1.20.140.10:FF:000004">
    <property type="entry name" value="Acyl-CoA dehydrogenase FadE25"/>
    <property type="match status" value="1"/>
</dbReference>
<dbReference type="SUPFAM" id="SSF56645">
    <property type="entry name" value="Acyl-CoA dehydrogenase NM domain-like"/>
    <property type="match status" value="1"/>
</dbReference>